<reference evidence="1" key="2">
    <citation type="submission" date="2015-07" db="EMBL/GenBank/DDBJ databases">
        <title>Plasmids, circular viruses and viroids from rat gut.</title>
        <authorList>
            <person name="Jorgensen T.J."/>
            <person name="Hansen M.A."/>
            <person name="Xu Z."/>
            <person name="Tabak M.A."/>
            <person name="Sorensen S.J."/>
            <person name="Hansen L.H."/>
        </authorList>
    </citation>
    <scope>NUCLEOTIDE SEQUENCE</scope>
    <source>
        <plasmid evidence="1">pRGFK1337</plasmid>
    </source>
</reference>
<name>A0A0H5Q517_9ZZZZ</name>
<geneLocation type="plasmid" evidence="1">
    <name>pRGFK1337</name>
</geneLocation>
<proteinExistence type="predicted"/>
<keyword evidence="1" id="KW-0614">Plasmid</keyword>
<reference evidence="1" key="1">
    <citation type="submission" date="2015-06" db="EMBL/GenBank/DDBJ databases">
        <authorList>
            <person name="Joergensen T."/>
        </authorList>
    </citation>
    <scope>NUCLEOTIDE SEQUENCE</scope>
    <source>
        <plasmid evidence="1">pRGFK1337</plasmid>
    </source>
</reference>
<accession>A0A0H5Q517</accession>
<sequence>METLIEDTLTFLRLVISDNETPEIIKSTASSILNSWENKNQTLKEK</sequence>
<protein>
    <submittedName>
        <fullName evidence="1">Uncharacterized protein</fullName>
    </submittedName>
</protein>
<dbReference type="AlphaFoldDB" id="A0A0H5Q517"/>
<organism evidence="1">
    <name type="scientific">uncultured prokaryote</name>
    <dbReference type="NCBI Taxonomy" id="198431"/>
    <lineage>
        <taxon>unclassified sequences</taxon>
        <taxon>environmental samples</taxon>
    </lineage>
</organism>
<dbReference type="EMBL" id="LN853900">
    <property type="protein sequence ID" value="CRY96958.1"/>
    <property type="molecule type" value="Genomic_DNA"/>
</dbReference>
<evidence type="ECO:0000313" key="1">
    <source>
        <dbReference type="EMBL" id="CRY96958.1"/>
    </source>
</evidence>